<dbReference type="AlphaFoldDB" id="A0AA86Q2Q6"/>
<evidence type="ECO:0000313" key="3">
    <source>
        <dbReference type="EMBL" id="CAL6057972.1"/>
    </source>
</evidence>
<organism evidence="2">
    <name type="scientific">Hexamita inflata</name>
    <dbReference type="NCBI Taxonomy" id="28002"/>
    <lineage>
        <taxon>Eukaryota</taxon>
        <taxon>Metamonada</taxon>
        <taxon>Diplomonadida</taxon>
        <taxon>Hexamitidae</taxon>
        <taxon>Hexamitinae</taxon>
        <taxon>Hexamita</taxon>
    </lineage>
</organism>
<reference evidence="2" key="1">
    <citation type="submission" date="2023-06" db="EMBL/GenBank/DDBJ databases">
        <authorList>
            <person name="Kurt Z."/>
        </authorList>
    </citation>
    <scope>NUCLEOTIDE SEQUENCE</scope>
</reference>
<evidence type="ECO:0000313" key="2">
    <source>
        <dbReference type="EMBL" id="CAI9945272.1"/>
    </source>
</evidence>
<dbReference type="Proteomes" id="UP001642409">
    <property type="component" value="Unassembled WGS sequence"/>
</dbReference>
<feature type="region of interest" description="Disordered" evidence="1">
    <location>
        <begin position="156"/>
        <end position="178"/>
    </location>
</feature>
<protein>
    <submittedName>
        <fullName evidence="3">Hypothetical_protein</fullName>
    </submittedName>
</protein>
<proteinExistence type="predicted"/>
<dbReference type="EMBL" id="CATOUU010000742">
    <property type="protein sequence ID" value="CAI9945272.1"/>
    <property type="molecule type" value="Genomic_DNA"/>
</dbReference>
<dbReference type="EMBL" id="CAXDID020000217">
    <property type="protein sequence ID" value="CAL6057972.1"/>
    <property type="molecule type" value="Genomic_DNA"/>
</dbReference>
<feature type="compositionally biased region" description="Acidic residues" evidence="1">
    <location>
        <begin position="315"/>
        <end position="365"/>
    </location>
</feature>
<feature type="compositionally biased region" description="Acidic residues" evidence="1">
    <location>
        <begin position="292"/>
        <end position="303"/>
    </location>
</feature>
<reference evidence="3 4" key="2">
    <citation type="submission" date="2024-07" db="EMBL/GenBank/DDBJ databases">
        <authorList>
            <person name="Akdeniz Z."/>
        </authorList>
    </citation>
    <scope>NUCLEOTIDE SEQUENCE [LARGE SCALE GENOMIC DNA]</scope>
</reference>
<accession>A0AA86Q2Q6</accession>
<comment type="caution">
    <text evidence="2">The sequence shown here is derived from an EMBL/GenBank/DDBJ whole genome shotgun (WGS) entry which is preliminary data.</text>
</comment>
<gene>
    <name evidence="2" type="ORF">HINF_LOCUS32917</name>
    <name evidence="3" type="ORF">HINF_LOCUS47862</name>
</gene>
<feature type="compositionally biased region" description="Polar residues" evidence="1">
    <location>
        <begin position="156"/>
        <end position="169"/>
    </location>
</feature>
<keyword evidence="4" id="KW-1185">Reference proteome</keyword>
<evidence type="ECO:0000313" key="4">
    <source>
        <dbReference type="Proteomes" id="UP001642409"/>
    </source>
</evidence>
<name>A0AA86Q2Q6_9EUKA</name>
<feature type="region of interest" description="Disordered" evidence="1">
    <location>
        <begin position="292"/>
        <end position="365"/>
    </location>
</feature>
<sequence length="438" mass="50904">MNFNLQNTMNFSSHYQFTSNQVVNSNNTFNPAPFNHNAPQAQFNTNIAQIQSPFQLTQNTQNQFSPKPFVSSPQQTNIFSNNQRPTHTFSPNSGKPFIPNANTTQQTQFQPQQSNFFTLTQSSPNSGKPFIPSTNAQTQFQPQFKPNSPFQSQVAPNQFNPTNGQFNSPQNNFNHPNSTFNTNNHFNQHNNLFNQNNSSFKPNQQYQPFIQPFTNTKTIQNNPQQMTFRTNDATDLIKQFEEVLKKDSEDFIIGEPIASKTQLKISVFENEKRILLQKFQYLVVQNEVLDENEQFEDEEEEETEIKTSNCQNEGENGDIQEENEGIDEENENNLDNNEDNGDNFEQNDENDAEKEPEEEIEVEEVDNSDTWIVTVDLQNNYEAEQFEDELREKIRLKVEIRTSLSGNIIIRCTEKKLQQIEDVLKEYHDIKYTKRIFK</sequence>
<evidence type="ECO:0000256" key="1">
    <source>
        <dbReference type="SAM" id="MobiDB-lite"/>
    </source>
</evidence>